<dbReference type="InterPro" id="IPR013584">
    <property type="entry name" value="RAP"/>
</dbReference>
<dbReference type="OrthoDB" id="10064757at2759"/>
<dbReference type="PROSITE" id="PS51286">
    <property type="entry name" value="RAP"/>
    <property type="match status" value="1"/>
</dbReference>
<sequence>MAFYRNLIKYYVLQKCPKHSTLIRFPLHQPLLFNSNIYRKNFNTSSNYYVKMFMEKENKYAYEIMENCGYATQLKNVLSLNSILTPNDDFDNLINKDWSKESTSEIFRVFPLIALYCSKNNICISNAIFDNYIDSLTDNIEKSTTEELKSHFFTLSEFPETASIRTRNYVEIWAALDDACMNRFRDWSYDEILSFCALFYKLSATKASDFCYKGIQKLTYRASKLNKSQLVQTFFFISAMRFSPHDMHGMELAVEKYFDEMSIDELAIVSMGFFKSKVPVRSMSLISKIIDRICENANTINEVTLAALLKVIRLSRKFPIDNKICIFLDTLQSQVPRLSIMCNVHIALLASSTLTKHESCLFNIANTVLSNMSRTRIKDMERLVLTFGTLNVIPDTKENFIERVIEELRKSDRETEIKTHGRSFACCVAYLGLLGYYPIDLMEKVFNKEFLENTYGKYCLAYGREILTIHNLVKIFHKEKCLEVLTEKEAVILAKRYTDYIPDINFHKQYNVTEKMFLDLRNIVETTRGGPEYVTGQHILTHHQRGDIIICDSQNDNPVEVKDVFKFGKLIPAPNDSNIWIVLVIAGRNVMLHNSDEPCGHLLSKIRELNAMGYKSAPVIWNIYSKLNTFEEKEEYINNIITEAKSR</sequence>
<protein>
    <recommendedName>
        <fullName evidence="1">RAP domain-containing protein</fullName>
    </recommendedName>
</protein>
<dbReference type="InterPro" id="IPR010622">
    <property type="entry name" value="FAST_Leu-rich"/>
</dbReference>
<keyword evidence="3" id="KW-1185">Reference proteome</keyword>
<feature type="domain" description="RAP" evidence="1">
    <location>
        <begin position="581"/>
        <end position="639"/>
    </location>
</feature>
<gene>
    <name evidence="2" type="ORF">PMACD_LOCUS14370</name>
</gene>
<dbReference type="EMBL" id="CAJOBZ010000064">
    <property type="protein sequence ID" value="CAF4937137.1"/>
    <property type="molecule type" value="Genomic_DNA"/>
</dbReference>
<proteinExistence type="predicted"/>
<evidence type="ECO:0000259" key="1">
    <source>
        <dbReference type="PROSITE" id="PS51286"/>
    </source>
</evidence>
<reference evidence="2" key="1">
    <citation type="submission" date="2021-02" db="EMBL/GenBank/DDBJ databases">
        <authorList>
            <person name="Steward A R."/>
        </authorList>
    </citation>
    <scope>NUCLEOTIDE SEQUENCE</scope>
</reference>
<dbReference type="Pfam" id="PF06743">
    <property type="entry name" value="FAST_1"/>
    <property type="match status" value="1"/>
</dbReference>
<dbReference type="GO" id="GO:0044528">
    <property type="term" value="P:regulation of mitochondrial mRNA stability"/>
    <property type="evidence" value="ECO:0007669"/>
    <property type="project" value="InterPro"/>
</dbReference>
<dbReference type="SMART" id="SM00952">
    <property type="entry name" value="RAP"/>
    <property type="match status" value="1"/>
</dbReference>
<name>A0A821X0Q0_9NEOP</name>
<evidence type="ECO:0000313" key="2">
    <source>
        <dbReference type="EMBL" id="CAF4937137.1"/>
    </source>
</evidence>
<dbReference type="Proteomes" id="UP000663880">
    <property type="component" value="Unassembled WGS sequence"/>
</dbReference>
<dbReference type="AlphaFoldDB" id="A0A821X0Q0"/>
<comment type="caution">
    <text evidence="2">The sequence shown here is derived from an EMBL/GenBank/DDBJ whole genome shotgun (WGS) entry which is preliminary data.</text>
</comment>
<organism evidence="2 3">
    <name type="scientific">Pieris macdunnoughi</name>
    <dbReference type="NCBI Taxonomy" id="345717"/>
    <lineage>
        <taxon>Eukaryota</taxon>
        <taxon>Metazoa</taxon>
        <taxon>Ecdysozoa</taxon>
        <taxon>Arthropoda</taxon>
        <taxon>Hexapoda</taxon>
        <taxon>Insecta</taxon>
        <taxon>Pterygota</taxon>
        <taxon>Neoptera</taxon>
        <taxon>Endopterygota</taxon>
        <taxon>Lepidoptera</taxon>
        <taxon>Glossata</taxon>
        <taxon>Ditrysia</taxon>
        <taxon>Papilionoidea</taxon>
        <taxon>Pieridae</taxon>
        <taxon>Pierinae</taxon>
        <taxon>Pieris</taxon>
    </lineage>
</organism>
<evidence type="ECO:0000313" key="3">
    <source>
        <dbReference type="Proteomes" id="UP000663880"/>
    </source>
</evidence>
<accession>A0A821X0Q0</accession>